<keyword evidence="2" id="KW-1185">Reference proteome</keyword>
<dbReference type="PANTHER" id="PTHR40037">
    <property type="entry name" value="PHOSPHOESTERASE YJCG-RELATED"/>
    <property type="match status" value="1"/>
</dbReference>
<dbReference type="InterPro" id="IPR050580">
    <property type="entry name" value="2H_phosphoesterase_YjcG-like"/>
</dbReference>
<dbReference type="InterPro" id="IPR009097">
    <property type="entry name" value="Cyclic_Pdiesterase"/>
</dbReference>
<evidence type="ECO:0000313" key="1">
    <source>
        <dbReference type="EMBL" id="TFV95534.1"/>
    </source>
</evidence>
<dbReference type="AlphaFoldDB" id="A0A4Y9QSS3"/>
<dbReference type="Proteomes" id="UP000297647">
    <property type="component" value="Unassembled WGS sequence"/>
</dbReference>
<dbReference type="Pfam" id="PF13563">
    <property type="entry name" value="2_5_RNA_ligase2"/>
    <property type="match status" value="1"/>
</dbReference>
<dbReference type="EMBL" id="SPSB01000002">
    <property type="protein sequence ID" value="TFV95534.1"/>
    <property type="molecule type" value="Genomic_DNA"/>
</dbReference>
<dbReference type="RefSeq" id="WP_135071717.1">
    <property type="nucleotide sequence ID" value="NZ_SPSB01000002.1"/>
</dbReference>
<dbReference type="Gene3D" id="3.90.1140.10">
    <property type="entry name" value="Cyclic phosphodiesterase"/>
    <property type="match status" value="1"/>
</dbReference>
<comment type="caution">
    <text evidence="1">The sequence shown here is derived from an EMBL/GenBank/DDBJ whole genome shotgun (WGS) entry which is preliminary data.</text>
</comment>
<dbReference type="OrthoDB" id="1951600at2"/>
<accession>A0A4Y9QSS3</accession>
<reference evidence="1 2" key="1">
    <citation type="submission" date="2019-03" db="EMBL/GenBank/DDBJ databases">
        <title>Algoriphagus sp. nov, a new strain isolated from root system soil of mangrove plant Kandelia.</title>
        <authorList>
            <person name="Yin Q."/>
            <person name="Wang K."/>
            <person name="Song Z."/>
        </authorList>
    </citation>
    <scope>NUCLEOTIDE SEQUENCE [LARGE SCALE GENOMIC DNA]</scope>
    <source>
        <strain evidence="1 2">XY-J91</strain>
    </source>
</reference>
<organism evidence="1 2">
    <name type="scientific">Algoriphagus kandeliae</name>
    <dbReference type="NCBI Taxonomy" id="2562278"/>
    <lineage>
        <taxon>Bacteria</taxon>
        <taxon>Pseudomonadati</taxon>
        <taxon>Bacteroidota</taxon>
        <taxon>Cytophagia</taxon>
        <taxon>Cytophagales</taxon>
        <taxon>Cyclobacteriaceae</taxon>
        <taxon>Algoriphagus</taxon>
    </lineage>
</organism>
<proteinExistence type="predicted"/>
<gene>
    <name evidence="1" type="ORF">E4S40_04755</name>
</gene>
<evidence type="ECO:0000313" key="2">
    <source>
        <dbReference type="Proteomes" id="UP000297647"/>
    </source>
</evidence>
<name>A0A4Y9QSS3_9BACT</name>
<dbReference type="GO" id="GO:0016874">
    <property type="term" value="F:ligase activity"/>
    <property type="evidence" value="ECO:0007669"/>
    <property type="project" value="UniProtKB-KW"/>
</dbReference>
<sequence length="182" mass="21534">MTQLQKYFLAILPPSDFLQQVHELKLKIREEFGIKYALKSPPHITLRMPYLYNELKEERMVGLINSFAKDYSPFSLQVKGTDQFRGRVIFLDILAGDDLFQMQKALRIFCKRNLNLKDELSDLSFHPHMTVAFRDIKKHQFQAVFDFVRKQDLAANFVVKSFFLLKHQNGIWEPKIEILLKK</sequence>
<dbReference type="PANTHER" id="PTHR40037:SF1">
    <property type="entry name" value="PHOSPHOESTERASE SAOUHSC_00951-RELATED"/>
    <property type="match status" value="1"/>
</dbReference>
<protein>
    <submittedName>
        <fullName evidence="1">2'-5' RNA ligase family protein</fullName>
    </submittedName>
</protein>
<keyword evidence="1" id="KW-0436">Ligase</keyword>
<dbReference type="SUPFAM" id="SSF55144">
    <property type="entry name" value="LigT-like"/>
    <property type="match status" value="1"/>
</dbReference>